<keyword evidence="8" id="KW-0378">Hydrolase</keyword>
<sequence>MNKAIIKKYANLAIRKGVNLQKGQTLLIQADVDAVEMTRACVEEAYAAGAKEVVVFYQDDMNRRQTYLHADEETLCNVREWQVHSKLDYLKEGACILHIISELPGVFKDVDAAKIAKARLAGAKANKEAQAYTMMNKTQWSIIAVPNKAWAMEVFPEFEDAENEAVEELWERILHAVHVREDNDPIAEWDEMQNNFVRRIQALNEHKFKALHFTNCLGTDLTVELVDHHIWAGGSEKTVDGVIFNPNMPTEEIFTMPKKTGVQGKVVASKPLNYNGNMINGFWMEFKDGKVVDFDAEEGKDTLSELIHFDEGSCYLGEVALVPDASPISKSGILFFNTLFDENASCHLALGDAYPMNVEGGIDMNEEELNKAGANHSMTHVDFMFGNDDMSIDGIKDDGSCVPVFRKGNFVF</sequence>
<evidence type="ECO:0000313" key="11">
    <source>
        <dbReference type="Proteomes" id="UP000295773"/>
    </source>
</evidence>
<evidence type="ECO:0000313" key="10">
    <source>
        <dbReference type="EMBL" id="TCU52929.1"/>
    </source>
</evidence>
<evidence type="ECO:0000256" key="8">
    <source>
        <dbReference type="ARBA" id="ARBA00022801"/>
    </source>
</evidence>
<dbReference type="Gene3D" id="3.40.1830.10">
    <property type="entry name" value="Thermophilic metalloprotease (M29)"/>
    <property type="match status" value="1"/>
</dbReference>
<dbReference type="Proteomes" id="UP000295773">
    <property type="component" value="Unassembled WGS sequence"/>
</dbReference>
<evidence type="ECO:0000256" key="1">
    <source>
        <dbReference type="ARBA" id="ARBA00001941"/>
    </source>
</evidence>
<evidence type="ECO:0000256" key="6">
    <source>
        <dbReference type="ARBA" id="ARBA00022670"/>
    </source>
</evidence>
<evidence type="ECO:0000256" key="5">
    <source>
        <dbReference type="ARBA" id="ARBA00022438"/>
    </source>
</evidence>
<keyword evidence="5 10" id="KW-0031">Aminopeptidase</keyword>
<proteinExistence type="inferred from homology"/>
<dbReference type="InterPro" id="IPR052170">
    <property type="entry name" value="M29_Exopeptidase"/>
</dbReference>
<dbReference type="GO" id="GO:0046872">
    <property type="term" value="F:metal ion binding"/>
    <property type="evidence" value="ECO:0007669"/>
    <property type="project" value="UniProtKB-KW"/>
</dbReference>
<keyword evidence="11" id="KW-1185">Reference proteome</keyword>
<comment type="cofactor">
    <cofactor evidence="2">
        <name>Mg(2+)</name>
        <dbReference type="ChEBI" id="CHEBI:18420"/>
    </cofactor>
</comment>
<protein>
    <submittedName>
        <fullName evidence="10">Aminopeptidase</fullName>
    </submittedName>
</protein>
<comment type="cofactor">
    <cofactor evidence="1">
        <name>Co(2+)</name>
        <dbReference type="ChEBI" id="CHEBI:48828"/>
    </cofactor>
</comment>
<evidence type="ECO:0000256" key="2">
    <source>
        <dbReference type="ARBA" id="ARBA00001946"/>
    </source>
</evidence>
<dbReference type="SUPFAM" id="SSF144052">
    <property type="entry name" value="Thermophilic metalloprotease-like"/>
    <property type="match status" value="1"/>
</dbReference>
<dbReference type="PANTHER" id="PTHR34448">
    <property type="entry name" value="AMINOPEPTIDASE"/>
    <property type="match status" value="1"/>
</dbReference>
<dbReference type="Pfam" id="PF02073">
    <property type="entry name" value="Peptidase_M29"/>
    <property type="match status" value="1"/>
</dbReference>
<evidence type="ECO:0000256" key="3">
    <source>
        <dbReference type="ARBA" id="ARBA00001947"/>
    </source>
</evidence>
<organism evidence="10 11">
    <name type="scientific">Longicatena caecimuris</name>
    <dbReference type="NCBI Taxonomy" id="1796635"/>
    <lineage>
        <taxon>Bacteria</taxon>
        <taxon>Bacillati</taxon>
        <taxon>Bacillota</taxon>
        <taxon>Erysipelotrichia</taxon>
        <taxon>Erysipelotrichales</taxon>
        <taxon>Erysipelotrichaceae</taxon>
        <taxon>Longicatena</taxon>
    </lineage>
</organism>
<comment type="caution">
    <text evidence="10">The sequence shown here is derived from an EMBL/GenBank/DDBJ whole genome shotgun (WGS) entry which is preliminary data.</text>
</comment>
<dbReference type="RefSeq" id="WP_132225731.1">
    <property type="nucleotide sequence ID" value="NZ_JADPGE010000023.1"/>
</dbReference>
<dbReference type="InterPro" id="IPR035097">
    <property type="entry name" value="M29_N-terminal"/>
</dbReference>
<name>A0A4R3SWQ6_9FIRM</name>
<reference evidence="10 11" key="1">
    <citation type="submission" date="2019-03" db="EMBL/GenBank/DDBJ databases">
        <title>Genomic Encyclopedia of Type Strains, Phase IV (KMG-IV): sequencing the most valuable type-strain genomes for metagenomic binning, comparative biology and taxonomic classification.</title>
        <authorList>
            <person name="Goeker M."/>
        </authorList>
    </citation>
    <scope>NUCLEOTIDE SEQUENCE [LARGE SCALE GENOMIC DNA]</scope>
    <source>
        <strain evidence="10 11">DSM 29481</strain>
    </source>
</reference>
<accession>A0A4R3SWQ6</accession>
<dbReference type="AlphaFoldDB" id="A0A4R3SWQ6"/>
<evidence type="ECO:0000256" key="9">
    <source>
        <dbReference type="ARBA" id="ARBA00023049"/>
    </source>
</evidence>
<dbReference type="PRINTS" id="PR00919">
    <property type="entry name" value="THERMOPTASE"/>
</dbReference>
<dbReference type="PANTHER" id="PTHR34448:SF3">
    <property type="entry name" value="AMINOPEPTIDASE AMPS"/>
    <property type="match status" value="1"/>
</dbReference>
<gene>
    <name evidence="10" type="ORF">EDD61_13016</name>
</gene>
<keyword evidence="7" id="KW-0479">Metal-binding</keyword>
<evidence type="ECO:0000256" key="4">
    <source>
        <dbReference type="ARBA" id="ARBA00008236"/>
    </source>
</evidence>
<dbReference type="GO" id="GO:0006508">
    <property type="term" value="P:proteolysis"/>
    <property type="evidence" value="ECO:0007669"/>
    <property type="project" value="UniProtKB-KW"/>
</dbReference>
<dbReference type="GO" id="GO:0008237">
    <property type="term" value="F:metallopeptidase activity"/>
    <property type="evidence" value="ECO:0007669"/>
    <property type="project" value="UniProtKB-KW"/>
</dbReference>
<dbReference type="GO" id="GO:0004177">
    <property type="term" value="F:aminopeptidase activity"/>
    <property type="evidence" value="ECO:0007669"/>
    <property type="project" value="UniProtKB-KW"/>
</dbReference>
<dbReference type="EMBL" id="SMBP01000030">
    <property type="protein sequence ID" value="TCU52929.1"/>
    <property type="molecule type" value="Genomic_DNA"/>
</dbReference>
<dbReference type="InterPro" id="IPR000787">
    <property type="entry name" value="Peptidase_M29"/>
</dbReference>
<comment type="similarity">
    <text evidence="4">Belongs to the peptidase M29 family.</text>
</comment>
<keyword evidence="6" id="KW-0645">Protease</keyword>
<comment type="cofactor">
    <cofactor evidence="3">
        <name>Zn(2+)</name>
        <dbReference type="ChEBI" id="CHEBI:29105"/>
    </cofactor>
</comment>
<evidence type="ECO:0000256" key="7">
    <source>
        <dbReference type="ARBA" id="ARBA00022723"/>
    </source>
</evidence>
<keyword evidence="9" id="KW-0482">Metalloprotease</keyword>